<gene>
    <name evidence="1" type="ORF">WUBG_11822</name>
</gene>
<evidence type="ECO:0000313" key="1">
    <source>
        <dbReference type="EMBL" id="EJW77271.1"/>
    </source>
</evidence>
<feature type="non-terminal residue" evidence="1">
    <location>
        <position position="62"/>
    </location>
</feature>
<protein>
    <submittedName>
        <fullName evidence="1">Uncharacterized protein</fullName>
    </submittedName>
</protein>
<dbReference type="AlphaFoldDB" id="J9E4R3"/>
<name>J9E4R3_WUCBA</name>
<dbReference type="EMBL" id="ADBV01007995">
    <property type="protein sequence ID" value="EJW77271.1"/>
    <property type="molecule type" value="Genomic_DNA"/>
</dbReference>
<evidence type="ECO:0000313" key="2">
    <source>
        <dbReference type="Proteomes" id="UP000004810"/>
    </source>
</evidence>
<proteinExistence type="predicted"/>
<feature type="non-terminal residue" evidence="1">
    <location>
        <position position="1"/>
    </location>
</feature>
<comment type="caution">
    <text evidence="1">The sequence shown here is derived from an EMBL/GenBank/DDBJ whole genome shotgun (WGS) entry which is preliminary data.</text>
</comment>
<accession>J9E4R3</accession>
<reference evidence="2" key="1">
    <citation type="submission" date="2012-08" db="EMBL/GenBank/DDBJ databases">
        <title>The Genome Sequence of Wuchereria bancrofti.</title>
        <authorList>
            <person name="Nutman T.B."/>
            <person name="Fink D.L."/>
            <person name="Russ C."/>
            <person name="Young S."/>
            <person name="Zeng Q."/>
            <person name="Koehrsen M."/>
            <person name="Alvarado L."/>
            <person name="Berlin A."/>
            <person name="Chapman S.B."/>
            <person name="Chen Z."/>
            <person name="Freedman E."/>
            <person name="Gellesch M."/>
            <person name="Goldberg J."/>
            <person name="Griggs A."/>
            <person name="Gujja S."/>
            <person name="Heilman E.R."/>
            <person name="Heiman D."/>
            <person name="Hepburn T."/>
            <person name="Howarth C."/>
            <person name="Jen D."/>
            <person name="Larson L."/>
            <person name="Lewis B."/>
            <person name="Mehta T."/>
            <person name="Park D."/>
            <person name="Pearson M."/>
            <person name="Roberts A."/>
            <person name="Saif S."/>
            <person name="Shea T."/>
            <person name="Shenoy N."/>
            <person name="Sisk P."/>
            <person name="Stolte C."/>
            <person name="Sykes S."/>
            <person name="Walk T."/>
            <person name="White J."/>
            <person name="Yandava C."/>
            <person name="Haas B."/>
            <person name="Henn M.R."/>
            <person name="Nusbaum C."/>
            <person name="Birren B."/>
        </authorList>
    </citation>
    <scope>NUCLEOTIDE SEQUENCE [LARGE SCALE GENOMIC DNA]</scope>
    <source>
        <strain evidence="2">NA</strain>
    </source>
</reference>
<organism evidence="1 2">
    <name type="scientific">Wuchereria bancrofti</name>
    <dbReference type="NCBI Taxonomy" id="6293"/>
    <lineage>
        <taxon>Eukaryota</taxon>
        <taxon>Metazoa</taxon>
        <taxon>Ecdysozoa</taxon>
        <taxon>Nematoda</taxon>
        <taxon>Chromadorea</taxon>
        <taxon>Rhabditida</taxon>
        <taxon>Spirurina</taxon>
        <taxon>Spiruromorpha</taxon>
        <taxon>Filarioidea</taxon>
        <taxon>Onchocercidae</taxon>
        <taxon>Wuchereria</taxon>
    </lineage>
</organism>
<sequence length="62" mass="7229">STELESCKNILNASKRNFSTSYRRKRFLNESGLAMNPILRKSFTETNYTNVTRFTLDIHANQ</sequence>
<dbReference type="Proteomes" id="UP000004810">
    <property type="component" value="Unassembled WGS sequence"/>
</dbReference>